<protein>
    <submittedName>
        <fullName evidence="5">Mandelate racemase/muconate lactonizing enzyme family protein</fullName>
    </submittedName>
</protein>
<keyword evidence="6" id="KW-1185">Reference proteome</keyword>
<accession>A0A2S7KAC2</accession>
<dbReference type="SFLD" id="SFLDS00001">
    <property type="entry name" value="Enolase"/>
    <property type="match status" value="1"/>
</dbReference>
<keyword evidence="3" id="KW-0460">Magnesium</keyword>
<comment type="cofactor">
    <cofactor evidence="1">
        <name>Mg(2+)</name>
        <dbReference type="ChEBI" id="CHEBI:18420"/>
    </cofactor>
</comment>
<dbReference type="InterPro" id="IPR013342">
    <property type="entry name" value="Mandelate_racemase_C"/>
</dbReference>
<keyword evidence="2" id="KW-0479">Metal-binding</keyword>
<dbReference type="PROSITE" id="PS00909">
    <property type="entry name" value="MR_MLE_2"/>
    <property type="match status" value="1"/>
</dbReference>
<name>A0A2S7KAC2_9PROT</name>
<dbReference type="GO" id="GO:0016836">
    <property type="term" value="F:hydro-lyase activity"/>
    <property type="evidence" value="ECO:0007669"/>
    <property type="project" value="TreeGrafter"/>
</dbReference>
<dbReference type="RefSeq" id="WP_104828101.1">
    <property type="nucleotide sequence ID" value="NZ_PJCH01000001.1"/>
</dbReference>
<feature type="domain" description="Mandelate racemase/muconate lactonizing enzyme C-terminal" evidence="4">
    <location>
        <begin position="148"/>
        <end position="245"/>
    </location>
</feature>
<dbReference type="InterPro" id="IPR029017">
    <property type="entry name" value="Enolase-like_N"/>
</dbReference>
<dbReference type="CDD" id="cd03316">
    <property type="entry name" value="MR_like"/>
    <property type="match status" value="1"/>
</dbReference>
<dbReference type="SMART" id="SM00922">
    <property type="entry name" value="MR_MLE"/>
    <property type="match status" value="1"/>
</dbReference>
<dbReference type="Pfam" id="PF13378">
    <property type="entry name" value="MR_MLE_C"/>
    <property type="match status" value="1"/>
</dbReference>
<dbReference type="Gene3D" id="3.30.390.10">
    <property type="entry name" value="Enolase-like, N-terminal domain"/>
    <property type="match status" value="1"/>
</dbReference>
<evidence type="ECO:0000256" key="3">
    <source>
        <dbReference type="ARBA" id="ARBA00022842"/>
    </source>
</evidence>
<dbReference type="OrthoDB" id="9775913at2"/>
<dbReference type="GO" id="GO:0016052">
    <property type="term" value="P:carbohydrate catabolic process"/>
    <property type="evidence" value="ECO:0007669"/>
    <property type="project" value="TreeGrafter"/>
</dbReference>
<dbReference type="InterPro" id="IPR013341">
    <property type="entry name" value="Mandelate_racemase_N_dom"/>
</dbReference>
<dbReference type="InterPro" id="IPR029065">
    <property type="entry name" value="Enolase_C-like"/>
</dbReference>
<dbReference type="PROSITE" id="PS00908">
    <property type="entry name" value="MR_MLE_1"/>
    <property type="match status" value="1"/>
</dbReference>
<organism evidence="5 6">
    <name type="scientific">Hyphococcus luteus</name>
    <dbReference type="NCBI Taxonomy" id="2058213"/>
    <lineage>
        <taxon>Bacteria</taxon>
        <taxon>Pseudomonadati</taxon>
        <taxon>Pseudomonadota</taxon>
        <taxon>Alphaproteobacteria</taxon>
        <taxon>Parvularculales</taxon>
        <taxon>Parvularculaceae</taxon>
        <taxon>Hyphococcus</taxon>
    </lineage>
</organism>
<dbReference type="GO" id="GO:0009063">
    <property type="term" value="P:amino acid catabolic process"/>
    <property type="evidence" value="ECO:0007669"/>
    <property type="project" value="InterPro"/>
</dbReference>
<dbReference type="Proteomes" id="UP000239504">
    <property type="component" value="Unassembled WGS sequence"/>
</dbReference>
<dbReference type="EMBL" id="PJCH01000001">
    <property type="protein sequence ID" value="PQA89399.1"/>
    <property type="molecule type" value="Genomic_DNA"/>
</dbReference>
<dbReference type="SUPFAM" id="SSF51604">
    <property type="entry name" value="Enolase C-terminal domain-like"/>
    <property type="match status" value="1"/>
</dbReference>
<dbReference type="GO" id="GO:0000287">
    <property type="term" value="F:magnesium ion binding"/>
    <property type="evidence" value="ECO:0007669"/>
    <property type="project" value="TreeGrafter"/>
</dbReference>
<dbReference type="InterPro" id="IPR036849">
    <property type="entry name" value="Enolase-like_C_sf"/>
</dbReference>
<reference evidence="5 6" key="1">
    <citation type="submission" date="2017-12" db="EMBL/GenBank/DDBJ databases">
        <authorList>
            <person name="Hurst M.R.H."/>
        </authorList>
    </citation>
    <scope>NUCLEOTIDE SEQUENCE [LARGE SCALE GENOMIC DNA]</scope>
    <source>
        <strain evidence="5 6">SY-3-19</strain>
    </source>
</reference>
<sequence length="366" mass="40351">MKVTAAESFVLEVPVGGAIADSMQSVERLEFVGLRVDTDAGVAGCGYTVTVGAGGKVLQAVLDSLYIDELIGEDPRNVRQIWSKLYHGKAHWIGRAGATTMAQAAVDIALWDILAKAAGEPLWRLLGGAHAGKMPIYNTHAGWLNYSVEQLRREAGMLIDQGYRTLKMKVGLDDLSEDLRRVAAVRSEIGDGIDLMVDANQKWDLRKAQEAARRLADFDVKWIEEPLHPDDVRAHAKLREQSTSPIALGEHVYSTHMFRDFIERNGVDVVQVDVCRIGGVTPWLQVASLAESFGLPVCPHAGDLMQVHQHLVKAIPNNWLLEVIPLWEAGPFEHQIQLKDGYCLSPEVPGASTDFTKEAFARFRVS</sequence>
<dbReference type="PANTHER" id="PTHR13794">
    <property type="entry name" value="ENOLASE SUPERFAMILY, MANDELATE RACEMASE"/>
    <property type="match status" value="1"/>
</dbReference>
<comment type="caution">
    <text evidence="5">The sequence shown here is derived from an EMBL/GenBank/DDBJ whole genome shotgun (WGS) entry which is preliminary data.</text>
</comment>
<dbReference type="Pfam" id="PF02746">
    <property type="entry name" value="MR_MLE_N"/>
    <property type="match status" value="1"/>
</dbReference>
<dbReference type="SFLD" id="SFLDG00179">
    <property type="entry name" value="mandelate_racemase"/>
    <property type="match status" value="1"/>
</dbReference>
<evidence type="ECO:0000259" key="4">
    <source>
        <dbReference type="SMART" id="SM00922"/>
    </source>
</evidence>
<dbReference type="PANTHER" id="PTHR13794:SF58">
    <property type="entry name" value="MITOCHONDRIAL ENOLASE SUPERFAMILY MEMBER 1"/>
    <property type="match status" value="1"/>
</dbReference>
<dbReference type="SUPFAM" id="SSF54826">
    <property type="entry name" value="Enolase N-terminal domain-like"/>
    <property type="match status" value="1"/>
</dbReference>
<evidence type="ECO:0000256" key="2">
    <source>
        <dbReference type="ARBA" id="ARBA00022723"/>
    </source>
</evidence>
<dbReference type="AlphaFoldDB" id="A0A2S7KAC2"/>
<evidence type="ECO:0000313" key="5">
    <source>
        <dbReference type="EMBL" id="PQA89399.1"/>
    </source>
</evidence>
<evidence type="ECO:0000256" key="1">
    <source>
        <dbReference type="ARBA" id="ARBA00001946"/>
    </source>
</evidence>
<dbReference type="InterPro" id="IPR046945">
    <property type="entry name" value="RHMD-like"/>
</dbReference>
<dbReference type="InterPro" id="IPR018110">
    <property type="entry name" value="Mandel_Rmase/mucon_lact_enz_CS"/>
</dbReference>
<gene>
    <name evidence="5" type="ORF">CW354_00540</name>
</gene>
<evidence type="ECO:0000313" key="6">
    <source>
        <dbReference type="Proteomes" id="UP000239504"/>
    </source>
</evidence>
<proteinExistence type="predicted"/>
<dbReference type="Gene3D" id="3.20.20.120">
    <property type="entry name" value="Enolase-like C-terminal domain"/>
    <property type="match status" value="1"/>
</dbReference>